<protein>
    <submittedName>
        <fullName evidence="2">Uncharacterized protein</fullName>
    </submittedName>
</protein>
<dbReference type="Proteomes" id="UP001549921">
    <property type="component" value="Unassembled WGS sequence"/>
</dbReference>
<dbReference type="EMBL" id="JBEDNZ010000014">
    <property type="protein sequence ID" value="KAL0829580.1"/>
    <property type="molecule type" value="Genomic_DNA"/>
</dbReference>
<dbReference type="PANTHER" id="PTHR34239">
    <property type="entry name" value="APPLE DOMAIN-CONTAINING PROTEIN"/>
    <property type="match status" value="1"/>
</dbReference>
<organism evidence="2 3">
    <name type="scientific">Loxostege sticticalis</name>
    <name type="common">Beet webworm moth</name>
    <dbReference type="NCBI Taxonomy" id="481309"/>
    <lineage>
        <taxon>Eukaryota</taxon>
        <taxon>Metazoa</taxon>
        <taxon>Ecdysozoa</taxon>
        <taxon>Arthropoda</taxon>
        <taxon>Hexapoda</taxon>
        <taxon>Insecta</taxon>
        <taxon>Pterygota</taxon>
        <taxon>Neoptera</taxon>
        <taxon>Endopterygota</taxon>
        <taxon>Lepidoptera</taxon>
        <taxon>Glossata</taxon>
        <taxon>Ditrysia</taxon>
        <taxon>Pyraloidea</taxon>
        <taxon>Crambidae</taxon>
        <taxon>Pyraustinae</taxon>
        <taxon>Loxostege</taxon>
    </lineage>
</organism>
<feature type="compositionally biased region" description="Polar residues" evidence="1">
    <location>
        <begin position="344"/>
        <end position="353"/>
    </location>
</feature>
<accession>A0ABD0SV66</accession>
<evidence type="ECO:0000256" key="1">
    <source>
        <dbReference type="SAM" id="MobiDB-lite"/>
    </source>
</evidence>
<gene>
    <name evidence="2" type="ORF">ABMA28_003091</name>
</gene>
<feature type="region of interest" description="Disordered" evidence="1">
    <location>
        <begin position="306"/>
        <end position="375"/>
    </location>
</feature>
<reference evidence="2 3" key="1">
    <citation type="submission" date="2024-06" db="EMBL/GenBank/DDBJ databases">
        <title>A chromosome-level genome assembly of beet webworm, Loxostege sticticalis.</title>
        <authorList>
            <person name="Zhang Y."/>
        </authorList>
    </citation>
    <scope>NUCLEOTIDE SEQUENCE [LARGE SCALE GENOMIC DNA]</scope>
    <source>
        <strain evidence="2">AQ028</strain>
        <tissue evidence="2">Male pupae</tissue>
    </source>
</reference>
<feature type="region of interest" description="Disordered" evidence="1">
    <location>
        <begin position="25"/>
        <end position="62"/>
    </location>
</feature>
<evidence type="ECO:0000313" key="2">
    <source>
        <dbReference type="EMBL" id="KAL0829580.1"/>
    </source>
</evidence>
<sequence>MPKRKKCSEDYEHLLKKMKKLERKILRASRRSSESSSSDRSGVNESVYNPQDDEIIDVELRANDEEPLADMEPLSLEPIASTSAAADAADAAPLAAVRAASAAAETENQLNSDAQNAVSPEMPLPLDDETLAILGDDPSAQKSYGEDIHKDLAVRLEHIATTGLTKEIRKELQNKYLPPANSTLVDAPALNPEIKAAVSDAVAKRDKGIEIKQKQVANAISCIGQATTHLLSQDGKNPSLLKLLMDANRILCDCQYLDSVTRRNFILATLKKDMRDQLQTTKIDTMLFGKNFAETIKTAKAISKSGADLKSNPNIKPATKKTKSFPPTNLNWKAPPPKGRPPGTQRTQQPASQKSHRAPSSRVSQPQPAPSRSRR</sequence>
<name>A0ABD0SV66_LOXSC</name>
<dbReference type="AlphaFoldDB" id="A0ABD0SV66"/>
<dbReference type="PANTHER" id="PTHR34239:SF2">
    <property type="entry name" value="TRANSPOSABLE ELEMENT P TRANSPOSASE_THAP9 CONSERVED DOMAIN-CONTAINING PROTEIN"/>
    <property type="match status" value="1"/>
</dbReference>
<evidence type="ECO:0000313" key="3">
    <source>
        <dbReference type="Proteomes" id="UP001549921"/>
    </source>
</evidence>
<proteinExistence type="predicted"/>
<comment type="caution">
    <text evidence="2">The sequence shown here is derived from an EMBL/GenBank/DDBJ whole genome shotgun (WGS) entry which is preliminary data.</text>
</comment>